<gene>
    <name evidence="1" type="ORF">SapgrDRAFT_2489</name>
</gene>
<dbReference type="Proteomes" id="UP000005113">
    <property type="component" value="Unassembled WGS sequence"/>
</dbReference>
<reference evidence="2" key="1">
    <citation type="journal article" date="2012" name="Stand. Genomic Sci.">
        <title>Permanent draft genome sequence of the gliding predator Saprospira grandis strain Sa g1 (= HR1).</title>
        <authorList>
            <person name="Mavromatis K."/>
            <person name="Chertkov O."/>
            <person name="Lapidus A."/>
            <person name="Nolan M."/>
            <person name="Lucas S."/>
            <person name="Tice H."/>
            <person name="Del Rio T.G."/>
            <person name="Cheng J.F."/>
            <person name="Han C."/>
            <person name="Tapia R."/>
            <person name="Bruce D."/>
            <person name="Goodwin L.A."/>
            <person name="Pitluck S."/>
            <person name="Huntemann M."/>
            <person name="Liolios K."/>
            <person name="Pagani I."/>
            <person name="Ivanova N."/>
            <person name="Mikhailova N."/>
            <person name="Pati A."/>
            <person name="Chen A."/>
            <person name="Palaniappan K."/>
            <person name="Land M."/>
            <person name="Brambilla E.M."/>
            <person name="Rohde M."/>
            <person name="Spring S."/>
            <person name="Goker M."/>
            <person name="Detter J.C."/>
            <person name="Bristow J."/>
            <person name="Eisen J.A."/>
            <person name="Markowitz V."/>
            <person name="Hugenholtz P."/>
            <person name="Kyrpides N.C."/>
            <person name="Klenk H.P."/>
            <person name="Woyke T."/>
        </authorList>
    </citation>
    <scope>NUCLEOTIDE SEQUENCE [LARGE SCALE GENOMIC DNA]</scope>
    <source>
        <strain evidence="2">DSM 2844</strain>
    </source>
</reference>
<dbReference type="HOGENOM" id="CLU_3405323_0_0_10"/>
<name>J1I6X7_9BACT</name>
<organism evidence="1 2">
    <name type="scientific">Saprospira grandis DSM 2844</name>
    <dbReference type="NCBI Taxonomy" id="694433"/>
    <lineage>
        <taxon>Bacteria</taxon>
        <taxon>Pseudomonadati</taxon>
        <taxon>Bacteroidota</taxon>
        <taxon>Saprospiria</taxon>
        <taxon>Saprospirales</taxon>
        <taxon>Saprospiraceae</taxon>
        <taxon>Saprospira</taxon>
    </lineage>
</organism>
<dbReference type="AlphaFoldDB" id="J1I6X7"/>
<dbReference type="EMBL" id="JH719942">
    <property type="protein sequence ID" value="EJF54148.1"/>
    <property type="molecule type" value="Genomic_DNA"/>
</dbReference>
<evidence type="ECO:0000313" key="2">
    <source>
        <dbReference type="Proteomes" id="UP000005113"/>
    </source>
</evidence>
<accession>J1I6X7</accession>
<protein>
    <submittedName>
        <fullName evidence="1">Uncharacterized protein</fullName>
    </submittedName>
</protein>
<proteinExistence type="predicted"/>
<evidence type="ECO:0000313" key="1">
    <source>
        <dbReference type="EMBL" id="EJF54148.1"/>
    </source>
</evidence>
<sequence>MFSEKAPKAIAFGAFFLDQLDGTGGEAAAGNSQI</sequence>